<dbReference type="EMBL" id="CP104013">
    <property type="protein sequence ID" value="UYP44258.1"/>
    <property type="molecule type" value="Genomic_DNA"/>
</dbReference>
<name>A0ABY6HL75_9ARCH</name>
<feature type="transmembrane region" description="Helical" evidence="1">
    <location>
        <begin position="42"/>
        <end position="59"/>
    </location>
</feature>
<feature type="transmembrane region" description="Helical" evidence="1">
    <location>
        <begin position="123"/>
        <end position="144"/>
    </location>
</feature>
<keyword evidence="1" id="KW-0472">Membrane</keyword>
<proteinExistence type="predicted"/>
<organism evidence="2 3">
    <name type="scientific">Candidatus Lokiarchaeum ossiferum</name>
    <dbReference type="NCBI Taxonomy" id="2951803"/>
    <lineage>
        <taxon>Archaea</taxon>
        <taxon>Promethearchaeati</taxon>
        <taxon>Promethearchaeota</taxon>
        <taxon>Promethearchaeia</taxon>
        <taxon>Promethearchaeales</taxon>
        <taxon>Promethearchaeaceae</taxon>
        <taxon>Candidatus Lokiarchaeum</taxon>
    </lineage>
</organism>
<dbReference type="Proteomes" id="UP001208689">
    <property type="component" value="Chromosome"/>
</dbReference>
<feature type="transmembrane region" description="Helical" evidence="1">
    <location>
        <begin position="79"/>
        <end position="103"/>
    </location>
</feature>
<keyword evidence="1" id="KW-0812">Transmembrane</keyword>
<protein>
    <recommendedName>
        <fullName evidence="4">ABC transporter permease</fullName>
    </recommendedName>
</protein>
<evidence type="ECO:0000313" key="3">
    <source>
        <dbReference type="Proteomes" id="UP001208689"/>
    </source>
</evidence>
<keyword evidence="1" id="KW-1133">Transmembrane helix</keyword>
<evidence type="ECO:0000313" key="2">
    <source>
        <dbReference type="EMBL" id="UYP44258.1"/>
    </source>
</evidence>
<feature type="transmembrane region" description="Helical" evidence="1">
    <location>
        <begin position="164"/>
        <end position="184"/>
    </location>
</feature>
<sequence length="297" mass="34252">MSTTIESHKTLEQQQKRLGLKRSVQQVYDIGTFEFIRSFKKTLILLGVALVMFIMFFIIEEAPLRRGEELSEDPYPYFINFLGMISMIILICATAYGGSLLVIDFEKQTGNILFPKISRNKMFFGRFLANYIMNGGIVIFYYLLVAFATLYHYQFVPSSLWASMGWALLYTLAVLSFITFFSSFMKSTAMVVVFSLIFLLILFSIIESILSLFTTVEPLFLLTYYSRIITQCFNMPLEDERVSTIPLITGEETGLDTDFAMTLWSTPSHQGALFGMLIYSAVFIFFSFVFFRRRELK</sequence>
<accession>A0ABY6HL75</accession>
<feature type="transmembrane region" description="Helical" evidence="1">
    <location>
        <begin position="271"/>
        <end position="291"/>
    </location>
</feature>
<evidence type="ECO:0000256" key="1">
    <source>
        <dbReference type="SAM" id="Phobius"/>
    </source>
</evidence>
<evidence type="ECO:0008006" key="4">
    <source>
        <dbReference type="Google" id="ProtNLM"/>
    </source>
</evidence>
<feature type="transmembrane region" description="Helical" evidence="1">
    <location>
        <begin position="191"/>
        <end position="213"/>
    </location>
</feature>
<reference evidence="2" key="1">
    <citation type="submission" date="2022-09" db="EMBL/GenBank/DDBJ databases">
        <title>Actin cytoskeleton and complex cell architecture in an #Asgard archaeon.</title>
        <authorList>
            <person name="Ponce Toledo R.I."/>
            <person name="Schleper C."/>
            <person name="Rodrigues Oliveira T."/>
            <person name="Wollweber F."/>
            <person name="Xu J."/>
            <person name="Rittmann S."/>
            <person name="Klingl A."/>
            <person name="Pilhofer M."/>
        </authorList>
    </citation>
    <scope>NUCLEOTIDE SEQUENCE</scope>
    <source>
        <strain evidence="2">B-35</strain>
    </source>
</reference>
<keyword evidence="3" id="KW-1185">Reference proteome</keyword>
<gene>
    <name evidence="2" type="ORF">NEF87_000543</name>
</gene>